<evidence type="ECO:0000313" key="1">
    <source>
        <dbReference type="EMBL" id="GFH43430.1"/>
    </source>
</evidence>
<proteinExistence type="predicted"/>
<dbReference type="Proteomes" id="UP000480303">
    <property type="component" value="Unassembled WGS sequence"/>
</dbReference>
<name>A0A6A0BDA8_9LACT</name>
<gene>
    <name evidence="1" type="ORF">Hs30E_19810</name>
</gene>
<evidence type="ECO:0000313" key="2">
    <source>
        <dbReference type="Proteomes" id="UP000480303"/>
    </source>
</evidence>
<dbReference type="RefSeq" id="WP_172209866.1">
    <property type="nucleotide sequence ID" value="NZ_BLLI01000096.1"/>
</dbReference>
<organism evidence="1 2">
    <name type="scientific">Pseudolactococcus hodotermopsidis</name>
    <dbReference type="NCBI Taxonomy" id="2709157"/>
    <lineage>
        <taxon>Bacteria</taxon>
        <taxon>Bacillati</taxon>
        <taxon>Bacillota</taxon>
        <taxon>Bacilli</taxon>
        <taxon>Lactobacillales</taxon>
        <taxon>Streptococcaceae</taxon>
        <taxon>Pseudolactococcus</taxon>
    </lineage>
</organism>
<dbReference type="EMBL" id="BLLI01000096">
    <property type="protein sequence ID" value="GFH43430.1"/>
    <property type="molecule type" value="Genomic_DNA"/>
</dbReference>
<accession>A0A6A0BDA8</accession>
<comment type="caution">
    <text evidence="1">The sequence shown here is derived from an EMBL/GenBank/DDBJ whole genome shotgun (WGS) entry which is preliminary data.</text>
</comment>
<sequence length="70" mass="8515">MFRLFLGHFQFRLTEDIETFSTLEKNHGRIEARKCYLIKDIDWLDNREKWAGLRCVFAVKRTVETKYKTT</sequence>
<reference evidence="1 2" key="1">
    <citation type="submission" date="2020-02" db="EMBL/GenBank/DDBJ databases">
        <title>Draft genome sequence of Lactococcus sp. Hs30E4-3.</title>
        <authorList>
            <person name="Noda S."/>
            <person name="Yuki M."/>
            <person name="Ohkuma M."/>
        </authorList>
    </citation>
    <scope>NUCLEOTIDE SEQUENCE [LARGE SCALE GENOMIC DNA]</scope>
    <source>
        <strain evidence="1 2">Hs30E4-3</strain>
    </source>
</reference>
<protein>
    <submittedName>
        <fullName evidence="1">Uncharacterized protein</fullName>
    </submittedName>
</protein>
<dbReference type="AlphaFoldDB" id="A0A6A0BDA8"/>
<keyword evidence="2" id="KW-1185">Reference proteome</keyword>